<sequence length="88" mass="10224">MYSISWFLSTLATCPLLWFHLLANDPTHAVVDCLLRGSSQVHERRLLVLLLVKTGCEDGRRCLAREKSYPADHEDWHPVMFSYDVNMF</sequence>
<protein>
    <submittedName>
        <fullName evidence="1">Uncharacterized protein</fullName>
    </submittedName>
</protein>
<keyword evidence="2" id="KW-1185">Reference proteome</keyword>
<proteinExistence type="predicted"/>
<name>A0ACB9IW85_9ASTR</name>
<reference evidence="2" key="1">
    <citation type="journal article" date="2022" name="Mol. Ecol. Resour.">
        <title>The genomes of chicory, endive, great burdock and yacon provide insights into Asteraceae palaeo-polyploidization history and plant inulin production.</title>
        <authorList>
            <person name="Fan W."/>
            <person name="Wang S."/>
            <person name="Wang H."/>
            <person name="Wang A."/>
            <person name="Jiang F."/>
            <person name="Liu H."/>
            <person name="Zhao H."/>
            <person name="Xu D."/>
            <person name="Zhang Y."/>
        </authorList>
    </citation>
    <scope>NUCLEOTIDE SEQUENCE [LARGE SCALE GENOMIC DNA]</scope>
    <source>
        <strain evidence="2">cv. Yunnan</strain>
    </source>
</reference>
<comment type="caution">
    <text evidence="1">The sequence shown here is derived from an EMBL/GenBank/DDBJ whole genome shotgun (WGS) entry which is preliminary data.</text>
</comment>
<gene>
    <name evidence="1" type="ORF">L1987_21511</name>
</gene>
<organism evidence="1 2">
    <name type="scientific">Smallanthus sonchifolius</name>
    <dbReference type="NCBI Taxonomy" id="185202"/>
    <lineage>
        <taxon>Eukaryota</taxon>
        <taxon>Viridiplantae</taxon>
        <taxon>Streptophyta</taxon>
        <taxon>Embryophyta</taxon>
        <taxon>Tracheophyta</taxon>
        <taxon>Spermatophyta</taxon>
        <taxon>Magnoliopsida</taxon>
        <taxon>eudicotyledons</taxon>
        <taxon>Gunneridae</taxon>
        <taxon>Pentapetalae</taxon>
        <taxon>asterids</taxon>
        <taxon>campanulids</taxon>
        <taxon>Asterales</taxon>
        <taxon>Asteraceae</taxon>
        <taxon>Asteroideae</taxon>
        <taxon>Heliantheae alliance</taxon>
        <taxon>Millerieae</taxon>
        <taxon>Smallanthus</taxon>
    </lineage>
</organism>
<accession>A0ACB9IW85</accession>
<dbReference type="Proteomes" id="UP001056120">
    <property type="component" value="Linkage Group LG07"/>
</dbReference>
<reference evidence="1 2" key="2">
    <citation type="journal article" date="2022" name="Mol. Ecol. Resour.">
        <title>The genomes of chicory, endive, great burdock and yacon provide insights into Asteraceae paleo-polyploidization history and plant inulin production.</title>
        <authorList>
            <person name="Fan W."/>
            <person name="Wang S."/>
            <person name="Wang H."/>
            <person name="Wang A."/>
            <person name="Jiang F."/>
            <person name="Liu H."/>
            <person name="Zhao H."/>
            <person name="Xu D."/>
            <person name="Zhang Y."/>
        </authorList>
    </citation>
    <scope>NUCLEOTIDE SEQUENCE [LARGE SCALE GENOMIC DNA]</scope>
    <source>
        <strain evidence="2">cv. Yunnan</strain>
        <tissue evidence="1">Leaves</tissue>
    </source>
</reference>
<evidence type="ECO:0000313" key="2">
    <source>
        <dbReference type="Proteomes" id="UP001056120"/>
    </source>
</evidence>
<evidence type="ECO:0000313" key="1">
    <source>
        <dbReference type="EMBL" id="KAI3811780.1"/>
    </source>
</evidence>
<dbReference type="EMBL" id="CM042024">
    <property type="protein sequence ID" value="KAI3811780.1"/>
    <property type="molecule type" value="Genomic_DNA"/>
</dbReference>